<feature type="compositionally biased region" description="Basic and acidic residues" evidence="1">
    <location>
        <begin position="465"/>
        <end position="488"/>
    </location>
</feature>
<dbReference type="InterPro" id="IPR052709">
    <property type="entry name" value="Transposase-MT_Hybrid"/>
</dbReference>
<proteinExistence type="predicted"/>
<dbReference type="PANTHER" id="PTHR46060:SF1">
    <property type="entry name" value="MARINER MOS1 TRANSPOSASE-LIKE PROTEIN"/>
    <property type="match status" value="1"/>
</dbReference>
<dbReference type="PANTHER" id="PTHR46060">
    <property type="entry name" value="MARINER MOS1 TRANSPOSASE-LIKE PROTEIN"/>
    <property type="match status" value="1"/>
</dbReference>
<sequence>MEEKIKEENMGEEENNKIGEVGRKARNQYAIRKVQDNRKDLEKFKYLIATATNISGTPREIKRRINMGNACYYSVEKLLSSSLLLKNLKVRIYKTVILPDVLYGGETWALTLREEQRLRAFENKVLRKIFEVKRNEVTGEWRKLHNTELQHCILHLTLLGTLNPELDKRILAVVCNGTKAASTQFNIPIAYTCILGSILKESSLKDNFEAPRPGKKIILQHDNAWPHTDRVTVQKNRTFWWEALLQSLYSADLAPSDCHLFGSVKEQLRGQLQKAERQCLREDETDFYLLTDWLLRNPEAASPHYDLSVLHWLDTILFSVWVNTRELKSARSLKLYLLSGLSQVTGTVSRVKSSDLAYLQEESHTHGWATRAPKVLNNLEREKGRRSQPQQLQVVCNFAAKATVRSDGSCRPLAQQVLNVNRPRQHATVSPYSQKEKKNNELRTAKKSAVNPAGRSNMGQQLQKGSRDEEDTKIRSQDSARTGRDEVT</sequence>
<name>A0ABQ8SUU4_PERAM</name>
<reference evidence="2 3" key="1">
    <citation type="journal article" date="2022" name="Allergy">
        <title>Genome assembly and annotation of Periplaneta americana reveal a comprehensive cockroach allergen profile.</title>
        <authorList>
            <person name="Wang L."/>
            <person name="Xiong Q."/>
            <person name="Saelim N."/>
            <person name="Wang L."/>
            <person name="Nong W."/>
            <person name="Wan A.T."/>
            <person name="Shi M."/>
            <person name="Liu X."/>
            <person name="Cao Q."/>
            <person name="Hui J.H.L."/>
            <person name="Sookrung N."/>
            <person name="Leung T.F."/>
            <person name="Tungtrongchitr A."/>
            <person name="Tsui S.K.W."/>
        </authorList>
    </citation>
    <scope>NUCLEOTIDE SEQUENCE [LARGE SCALE GENOMIC DNA]</scope>
    <source>
        <strain evidence="2">PWHHKU_190912</strain>
    </source>
</reference>
<dbReference type="Proteomes" id="UP001148838">
    <property type="component" value="Unassembled WGS sequence"/>
</dbReference>
<gene>
    <name evidence="2" type="ORF">ANN_13904</name>
</gene>
<dbReference type="EMBL" id="JAJSOF020000019">
    <property type="protein sequence ID" value="KAJ4437965.1"/>
    <property type="molecule type" value="Genomic_DNA"/>
</dbReference>
<dbReference type="InterPro" id="IPR036397">
    <property type="entry name" value="RNaseH_sf"/>
</dbReference>
<protein>
    <submittedName>
        <fullName evidence="2">Uncharacterized protein</fullName>
    </submittedName>
</protein>
<accession>A0ABQ8SUU4</accession>
<dbReference type="Gene3D" id="3.30.420.10">
    <property type="entry name" value="Ribonuclease H-like superfamily/Ribonuclease H"/>
    <property type="match status" value="1"/>
</dbReference>
<evidence type="ECO:0000313" key="2">
    <source>
        <dbReference type="EMBL" id="KAJ4437965.1"/>
    </source>
</evidence>
<keyword evidence="3" id="KW-1185">Reference proteome</keyword>
<feature type="region of interest" description="Disordered" evidence="1">
    <location>
        <begin position="418"/>
        <end position="488"/>
    </location>
</feature>
<evidence type="ECO:0000313" key="3">
    <source>
        <dbReference type="Proteomes" id="UP001148838"/>
    </source>
</evidence>
<evidence type="ECO:0000256" key="1">
    <source>
        <dbReference type="SAM" id="MobiDB-lite"/>
    </source>
</evidence>
<organism evidence="2 3">
    <name type="scientific">Periplaneta americana</name>
    <name type="common">American cockroach</name>
    <name type="synonym">Blatta americana</name>
    <dbReference type="NCBI Taxonomy" id="6978"/>
    <lineage>
        <taxon>Eukaryota</taxon>
        <taxon>Metazoa</taxon>
        <taxon>Ecdysozoa</taxon>
        <taxon>Arthropoda</taxon>
        <taxon>Hexapoda</taxon>
        <taxon>Insecta</taxon>
        <taxon>Pterygota</taxon>
        <taxon>Neoptera</taxon>
        <taxon>Polyneoptera</taxon>
        <taxon>Dictyoptera</taxon>
        <taxon>Blattodea</taxon>
        <taxon>Blattoidea</taxon>
        <taxon>Blattidae</taxon>
        <taxon>Blattinae</taxon>
        <taxon>Periplaneta</taxon>
    </lineage>
</organism>
<feature type="compositionally biased region" description="Basic and acidic residues" evidence="1">
    <location>
        <begin position="434"/>
        <end position="444"/>
    </location>
</feature>
<comment type="caution">
    <text evidence="2">The sequence shown here is derived from an EMBL/GenBank/DDBJ whole genome shotgun (WGS) entry which is preliminary data.</text>
</comment>